<feature type="compositionally biased region" description="Polar residues" evidence="1">
    <location>
        <begin position="1"/>
        <end position="12"/>
    </location>
</feature>
<accession>A0A024SJP3</accession>
<proteinExistence type="predicted"/>
<evidence type="ECO:0000313" key="2">
    <source>
        <dbReference type="EMBL" id="ETS06344.1"/>
    </source>
</evidence>
<protein>
    <submittedName>
        <fullName evidence="2">Uncharacterized protein</fullName>
    </submittedName>
</protein>
<evidence type="ECO:0000256" key="1">
    <source>
        <dbReference type="SAM" id="MobiDB-lite"/>
    </source>
</evidence>
<reference evidence="3" key="1">
    <citation type="journal article" date="2013" name="Ind. Biotechnol.">
        <title>Comparative genomics analysis of Trichoderma reesei strains.</title>
        <authorList>
            <person name="Koike H."/>
            <person name="Aerts A."/>
            <person name="LaButti K."/>
            <person name="Grigoriev I.V."/>
            <person name="Baker S.E."/>
        </authorList>
    </citation>
    <scope>NUCLEOTIDE SEQUENCE [LARGE SCALE GENOMIC DNA]</scope>
    <source>
        <strain evidence="3">ATCC 56765 / BCRC 32924 / NRRL 11460 / Rut C-30</strain>
    </source>
</reference>
<sequence>MAESSSPAATSSRPKRPREDGEAIKSRLLDQQFHIGRYADPLVPRKTSDLQFWPRDVTPEMEKKWLAIIEEHRS</sequence>
<feature type="region of interest" description="Disordered" evidence="1">
    <location>
        <begin position="1"/>
        <end position="21"/>
    </location>
</feature>
<gene>
    <name evidence="2" type="ORF">M419DRAFT_67526</name>
</gene>
<evidence type="ECO:0000313" key="3">
    <source>
        <dbReference type="Proteomes" id="UP000024376"/>
    </source>
</evidence>
<dbReference type="OrthoDB" id="5121433at2759"/>
<dbReference type="AlphaFoldDB" id="A0A024SJP3"/>
<dbReference type="EMBL" id="KI911139">
    <property type="protein sequence ID" value="ETS06344.1"/>
    <property type="molecule type" value="Genomic_DNA"/>
</dbReference>
<dbReference type="KEGG" id="trr:M419DRAFT_67526"/>
<dbReference type="Proteomes" id="UP000024376">
    <property type="component" value="Unassembled WGS sequence"/>
</dbReference>
<organism evidence="2 3">
    <name type="scientific">Hypocrea jecorina (strain ATCC 56765 / BCRC 32924 / NRRL 11460 / Rut C-30)</name>
    <name type="common">Trichoderma reesei</name>
    <dbReference type="NCBI Taxonomy" id="1344414"/>
    <lineage>
        <taxon>Eukaryota</taxon>
        <taxon>Fungi</taxon>
        <taxon>Dikarya</taxon>
        <taxon>Ascomycota</taxon>
        <taxon>Pezizomycotina</taxon>
        <taxon>Sordariomycetes</taxon>
        <taxon>Hypocreomycetidae</taxon>
        <taxon>Hypocreales</taxon>
        <taxon>Hypocreaceae</taxon>
        <taxon>Trichoderma</taxon>
    </lineage>
</organism>
<name>A0A024SJP3_HYPJR</name>
<dbReference type="HOGENOM" id="CLU_2638377_0_0_1"/>